<dbReference type="InterPro" id="IPR036188">
    <property type="entry name" value="FAD/NAD-bd_sf"/>
</dbReference>
<gene>
    <name evidence="2" type="ORF">B7C62_21455</name>
</gene>
<evidence type="ECO:0000259" key="1">
    <source>
        <dbReference type="Pfam" id="PF01593"/>
    </source>
</evidence>
<dbReference type="SUPFAM" id="SSF51905">
    <property type="entry name" value="FAD/NAD(P)-binding domain"/>
    <property type="match status" value="1"/>
</dbReference>
<dbReference type="Gene3D" id="3.90.660.20">
    <property type="entry name" value="Protoporphyrinogen oxidase, mitochondrial, domain 2"/>
    <property type="match status" value="1"/>
</dbReference>
<organism evidence="2 3">
    <name type="scientific">Kitasatospora albolonga</name>
    <dbReference type="NCBI Taxonomy" id="68173"/>
    <lineage>
        <taxon>Bacteria</taxon>
        <taxon>Bacillati</taxon>
        <taxon>Actinomycetota</taxon>
        <taxon>Actinomycetes</taxon>
        <taxon>Kitasatosporales</taxon>
        <taxon>Streptomycetaceae</taxon>
        <taxon>Kitasatospora</taxon>
    </lineage>
</organism>
<dbReference type="PANTHER" id="PTHR42923">
    <property type="entry name" value="PROTOPORPHYRINOGEN OXIDASE"/>
    <property type="match status" value="1"/>
</dbReference>
<dbReference type="Gene3D" id="1.10.3110.10">
    <property type="entry name" value="protoporphyrinogen ix oxidase, domain 3"/>
    <property type="match status" value="1"/>
</dbReference>
<evidence type="ECO:0000313" key="3">
    <source>
        <dbReference type="Proteomes" id="UP000192251"/>
    </source>
</evidence>
<dbReference type="InterPro" id="IPR002937">
    <property type="entry name" value="Amino_oxidase"/>
</dbReference>
<dbReference type="Proteomes" id="UP000192251">
    <property type="component" value="Chromosome"/>
</dbReference>
<reference evidence="2 3" key="1">
    <citation type="submission" date="2017-04" db="EMBL/GenBank/DDBJ databases">
        <title>The complete genome sequence of Streptomyces albolongus YIM 101047, the producer of novel bafilomycins and novel odoriferous sesquiterpenoids.</title>
        <authorList>
            <person name="Yin M."/>
            <person name="Jiang Y."/>
        </authorList>
    </citation>
    <scope>NUCLEOTIDE SEQUENCE [LARGE SCALE GENOMIC DNA]</scope>
    <source>
        <strain evidence="2 3">YIM 101047</strain>
    </source>
</reference>
<accession>A0ABC8BW22</accession>
<proteinExistence type="predicted"/>
<dbReference type="InterPro" id="IPR050464">
    <property type="entry name" value="Zeta_carotene_desat/Oxidored"/>
</dbReference>
<dbReference type="KEGG" id="kab:B7C62_21455"/>
<dbReference type="Pfam" id="PF01593">
    <property type="entry name" value="Amino_oxidase"/>
    <property type="match status" value="1"/>
</dbReference>
<keyword evidence="3" id="KW-1185">Reference proteome</keyword>
<name>A0ABC8BW22_9ACTN</name>
<evidence type="ECO:0000313" key="2">
    <source>
        <dbReference type="EMBL" id="ARF74516.1"/>
    </source>
</evidence>
<feature type="domain" description="Amine oxidase" evidence="1">
    <location>
        <begin position="17"/>
        <end position="447"/>
    </location>
</feature>
<dbReference type="Gene3D" id="3.50.50.60">
    <property type="entry name" value="FAD/NAD(P)-binding domain"/>
    <property type="match status" value="1"/>
</dbReference>
<dbReference type="AlphaFoldDB" id="A0ABC8BW22"/>
<dbReference type="EMBL" id="CP020563">
    <property type="protein sequence ID" value="ARF74516.1"/>
    <property type="molecule type" value="Genomic_DNA"/>
</dbReference>
<sequence>MTVETRRPTAIVVGAGIAGLTAAWRLRQAGLRVRVLERGPAAGGRMRTVEHDGFRVELGASILGRNYTGMLGLIEELGLSQQFGPSSTLCGFGRGDTVHRLRTDSRADLLRTRLVGLRTKAAVFRALPNFLAHRRRLDWDTMDRNTYLDTLSATQYARRHLTREAIDHLCEPLFGGGIVLASPDRMAAADMLFYTAKLLVPHFNSPQGVGLLTRTLADRLPVELNSPVTSVRRDADGLSVTWRDGKEGGGGAGEEHTERADAVVVAVPAPQVPGILPDLSAPDRDYLSSVPYSRALIVSLGLERPPPERAFALFLARRTHPALVGVELHHNKIPGRVDDGRGLITLHPRQEFTDLWWDADDTTVTEQAVTAAGAVFPGLRETVLTSHVSRQDPALVVRPPGGYADLRAFNARRRAADPRLQLAGDYFGPSSTYGALRSGEQAAARLLSHLAPGRRGT</sequence>
<protein>
    <recommendedName>
        <fullName evidence="1">Amine oxidase domain-containing protein</fullName>
    </recommendedName>
</protein>